<evidence type="ECO:0000313" key="1">
    <source>
        <dbReference type="EMBL" id="EPS40629.1"/>
    </source>
</evidence>
<reference evidence="2" key="2">
    <citation type="submission" date="2013-04" db="EMBL/GenBank/DDBJ databases">
        <title>Genomic mechanisms accounting for the adaptation to parasitism in nematode-trapping fungi.</title>
        <authorList>
            <person name="Ahren D.G."/>
        </authorList>
    </citation>
    <scope>NUCLEOTIDE SEQUENCE [LARGE SCALE GENOMIC DNA]</scope>
    <source>
        <strain evidence="2">CBS 200.50</strain>
    </source>
</reference>
<sequence>MNNIVTGEEFNISERPLFEEPMRTIGRILQDDIAIMIEGSDGQYYLKSGSILLPGFWKLEEKFDMSLSDIHTSGNVPQFKMKLEKGMANFFKRVMPKDIVLRNNYFIQVDDNLAWSDSIGPEDSGNVGWFTAERDKIIKHHWFRSERQSLRRLPRSGGVVFTIPTYFHPITEIYKEPYVPGRLASAVRSWGEDVAKYKGRELYQSVLLDYLDKEHQKQLDQGIIIEGGDSYSK</sequence>
<comment type="caution">
    <text evidence="1">The sequence shown here is derived from an EMBL/GenBank/DDBJ whole genome shotgun (WGS) entry which is preliminary data.</text>
</comment>
<dbReference type="OrthoDB" id="497541at2759"/>
<gene>
    <name evidence="1" type="ORF">H072_5491</name>
</gene>
<dbReference type="AlphaFoldDB" id="S8ACH4"/>
<organism evidence="1 2">
    <name type="scientific">Dactylellina haptotyla (strain CBS 200.50)</name>
    <name type="common">Nematode-trapping fungus</name>
    <name type="synonym">Monacrosporium haptotylum</name>
    <dbReference type="NCBI Taxonomy" id="1284197"/>
    <lineage>
        <taxon>Eukaryota</taxon>
        <taxon>Fungi</taxon>
        <taxon>Dikarya</taxon>
        <taxon>Ascomycota</taxon>
        <taxon>Pezizomycotina</taxon>
        <taxon>Orbiliomycetes</taxon>
        <taxon>Orbiliales</taxon>
        <taxon>Orbiliaceae</taxon>
        <taxon>Dactylellina</taxon>
    </lineage>
</organism>
<dbReference type="Proteomes" id="UP000015100">
    <property type="component" value="Unassembled WGS sequence"/>
</dbReference>
<reference evidence="1 2" key="1">
    <citation type="journal article" date="2013" name="PLoS Genet.">
        <title>Genomic mechanisms accounting for the adaptation to parasitism in nematode-trapping fungi.</title>
        <authorList>
            <person name="Meerupati T."/>
            <person name="Andersson K.M."/>
            <person name="Friman E."/>
            <person name="Kumar D."/>
            <person name="Tunlid A."/>
            <person name="Ahren D."/>
        </authorList>
    </citation>
    <scope>NUCLEOTIDE SEQUENCE [LARGE SCALE GENOMIC DNA]</scope>
    <source>
        <strain evidence="1 2">CBS 200.50</strain>
    </source>
</reference>
<dbReference type="OMA" id="CICERGD"/>
<name>S8ACH4_DACHA</name>
<dbReference type="Pfam" id="PF11927">
    <property type="entry name" value="HODM_asu-like"/>
    <property type="match status" value="1"/>
</dbReference>
<keyword evidence="2" id="KW-1185">Reference proteome</keyword>
<dbReference type="STRING" id="1284197.S8ACH4"/>
<proteinExistence type="predicted"/>
<dbReference type="EMBL" id="AQGS01000291">
    <property type="protein sequence ID" value="EPS40629.1"/>
    <property type="molecule type" value="Genomic_DNA"/>
</dbReference>
<protein>
    <submittedName>
        <fullName evidence="1">Uncharacterized protein</fullName>
    </submittedName>
</protein>
<dbReference type="eggNOG" id="KOG2515">
    <property type="taxonomic scope" value="Eukaryota"/>
</dbReference>
<accession>S8ACH4</accession>
<dbReference type="InterPro" id="IPR021848">
    <property type="entry name" value="HODM_asu-like"/>
</dbReference>
<dbReference type="HOGENOM" id="CLU_025462_1_1_1"/>
<evidence type="ECO:0000313" key="2">
    <source>
        <dbReference type="Proteomes" id="UP000015100"/>
    </source>
</evidence>